<feature type="domain" description="Transcriptional regulator SgrR N-terminal HTH" evidence="3">
    <location>
        <begin position="13"/>
        <end position="99"/>
    </location>
</feature>
<evidence type="ECO:0000313" key="5">
    <source>
        <dbReference type="Proteomes" id="UP000294937"/>
    </source>
</evidence>
<protein>
    <submittedName>
        <fullName evidence="4">MarR-like DNA-binding transcriptional regulator SgrR of sgrS sRNA</fullName>
    </submittedName>
</protein>
<feature type="domain" description="Solute-binding protein family 5" evidence="2">
    <location>
        <begin position="171"/>
        <end position="491"/>
    </location>
</feature>
<dbReference type="Gene3D" id="3.10.105.10">
    <property type="entry name" value="Dipeptide-binding Protein, Domain 3"/>
    <property type="match status" value="1"/>
</dbReference>
<dbReference type="Proteomes" id="UP000294937">
    <property type="component" value="Unassembled WGS sequence"/>
</dbReference>
<dbReference type="InterPro" id="IPR025370">
    <property type="entry name" value="SgrR_HTH_N"/>
</dbReference>
<dbReference type="InterPro" id="IPR039424">
    <property type="entry name" value="SBP_5"/>
</dbReference>
<organism evidence="4 5">
    <name type="scientific">Hazenella coriacea</name>
    <dbReference type="NCBI Taxonomy" id="1179467"/>
    <lineage>
        <taxon>Bacteria</taxon>
        <taxon>Bacillati</taxon>
        <taxon>Bacillota</taxon>
        <taxon>Bacilli</taxon>
        <taxon>Bacillales</taxon>
        <taxon>Thermoactinomycetaceae</taxon>
        <taxon>Hazenella</taxon>
    </lineage>
</organism>
<dbReference type="CDD" id="cd08507">
    <property type="entry name" value="PBP2_SgrR_like"/>
    <property type="match status" value="1"/>
</dbReference>
<evidence type="ECO:0000256" key="1">
    <source>
        <dbReference type="ARBA" id="ARBA00023125"/>
    </source>
</evidence>
<dbReference type="GO" id="GO:1904680">
    <property type="term" value="F:peptide transmembrane transporter activity"/>
    <property type="evidence" value="ECO:0007669"/>
    <property type="project" value="TreeGrafter"/>
</dbReference>
<name>A0A4V2UUY0_9BACL</name>
<dbReference type="RefSeq" id="WP_131925505.1">
    <property type="nucleotide sequence ID" value="NZ_SMAG01000006.1"/>
</dbReference>
<proteinExistence type="predicted"/>
<dbReference type="GO" id="GO:0015833">
    <property type="term" value="P:peptide transport"/>
    <property type="evidence" value="ECO:0007669"/>
    <property type="project" value="TreeGrafter"/>
</dbReference>
<evidence type="ECO:0000259" key="3">
    <source>
        <dbReference type="Pfam" id="PF12793"/>
    </source>
</evidence>
<dbReference type="Pfam" id="PF12793">
    <property type="entry name" value="SgrR_N"/>
    <property type="match status" value="1"/>
</dbReference>
<accession>A0A4V2UUY0</accession>
<dbReference type="Gene3D" id="3.40.190.10">
    <property type="entry name" value="Periplasmic binding protein-like II"/>
    <property type="match status" value="1"/>
</dbReference>
<dbReference type="PANTHER" id="PTHR30290:SF72">
    <property type="entry name" value="HTH-TYPE TRANSCRIPTIONAL REGULATOR SGRR"/>
    <property type="match status" value="1"/>
</dbReference>
<dbReference type="SUPFAM" id="SSF53850">
    <property type="entry name" value="Periplasmic binding protein-like II"/>
    <property type="match status" value="1"/>
</dbReference>
<dbReference type="PANTHER" id="PTHR30290">
    <property type="entry name" value="PERIPLASMIC BINDING COMPONENT OF ABC TRANSPORTER"/>
    <property type="match status" value="1"/>
</dbReference>
<keyword evidence="5" id="KW-1185">Reference proteome</keyword>
<reference evidence="4 5" key="1">
    <citation type="submission" date="2019-03" db="EMBL/GenBank/DDBJ databases">
        <title>Genomic Encyclopedia of Type Strains, Phase IV (KMG-IV): sequencing the most valuable type-strain genomes for metagenomic binning, comparative biology and taxonomic classification.</title>
        <authorList>
            <person name="Goeker M."/>
        </authorList>
    </citation>
    <scope>NUCLEOTIDE SEQUENCE [LARGE SCALE GENOMIC DNA]</scope>
    <source>
        <strain evidence="4 5">DSM 45707</strain>
    </source>
</reference>
<dbReference type="AlphaFoldDB" id="A0A4V2UUY0"/>
<evidence type="ECO:0000259" key="2">
    <source>
        <dbReference type="Pfam" id="PF00496"/>
    </source>
</evidence>
<dbReference type="GO" id="GO:0003677">
    <property type="term" value="F:DNA binding"/>
    <property type="evidence" value="ECO:0007669"/>
    <property type="project" value="UniProtKB-KW"/>
</dbReference>
<keyword evidence="1 4" id="KW-0238">DNA-binding</keyword>
<evidence type="ECO:0000313" key="4">
    <source>
        <dbReference type="EMBL" id="TCS93627.1"/>
    </source>
</evidence>
<dbReference type="EMBL" id="SMAG01000006">
    <property type="protein sequence ID" value="TCS93627.1"/>
    <property type="molecule type" value="Genomic_DNA"/>
</dbReference>
<dbReference type="OrthoDB" id="5894719at2"/>
<dbReference type="InterPro" id="IPR000914">
    <property type="entry name" value="SBP_5_dom"/>
</dbReference>
<comment type="caution">
    <text evidence="4">The sequence shown here is derived from an EMBL/GenBank/DDBJ whole genome shotgun (WGS) entry which is preliminary data.</text>
</comment>
<gene>
    <name evidence="4" type="ORF">EDD58_10660</name>
</gene>
<sequence length="575" mass="68672">MKDLSYFQMRAYLFPREEQQTASFRLEELESVWFCTRKNVKRKIKKYVEEGKCIYQPGKGRGNASCLTFTNSFQNEVEKEVRENIEQDQLDHLIQLLQLSIPRSWIADISKEVQALFGLQSHQSSKDVLRTIFNREISTIDPLYSSVAFESHLIRQLGDSLVTYDEEKDQILPHLAHHWNGDKQGLTWTFYLRKGVRFHHQGILTSEDVRYTYQRFQSTSSPLHWLVKDIRAIDCPSPYVIQFHLHKRNPFFLRYVSSINLAILPRDVPFDEYQWIGTGPFQLKERTDTKLVLEAFDSYFSERPFLDKIEFWRVPVEAARIMTYQLEGKEWSETPPPIREVENGFRFLAFNFRKPSIVQNRHFREALYHLLDLKKMWKDLGRKNLIEATSFYPTQSKVVVKDPTLVETFLCNSGYQGETLTLYALDYLRAVEEAEWFRKEAEKFGIRLKLVHFNFDRYYQLDLDQDADLVFLGEVASTDIHLSFLSAFYNEALIFRRFLAPEHLQIIEHWLKKFKHEPQKQKREHWISQVESFLRDDYLILFKHHPIKTRIFHPMIQNIHFESFGHVDFRKLWIE</sequence>
<dbReference type="Pfam" id="PF00496">
    <property type="entry name" value="SBP_bac_5"/>
    <property type="match status" value="1"/>
</dbReference>